<name>A0A2N9HH18_FAGSY</name>
<feature type="domain" description="Glycoside hydrolase family 5" evidence="6">
    <location>
        <begin position="68"/>
        <end position="352"/>
    </location>
</feature>
<evidence type="ECO:0000313" key="7">
    <source>
        <dbReference type="EMBL" id="SPD10970.1"/>
    </source>
</evidence>
<feature type="chain" id="PRO_5014802682" description="Glycoside hydrolase family 5 domain-containing protein" evidence="5">
    <location>
        <begin position="23"/>
        <end position="814"/>
    </location>
</feature>
<accession>A0A2N9HH18</accession>
<feature type="region of interest" description="Disordered" evidence="4">
    <location>
        <begin position="510"/>
        <end position="529"/>
    </location>
</feature>
<dbReference type="PANTHER" id="PTHR31263:SF44">
    <property type="entry name" value="OS04G0481200 PROTEIN"/>
    <property type="match status" value="1"/>
</dbReference>
<dbReference type="Gene3D" id="3.20.20.80">
    <property type="entry name" value="Glycosidases"/>
    <property type="match status" value="2"/>
</dbReference>
<dbReference type="GO" id="GO:0000272">
    <property type="term" value="P:polysaccharide catabolic process"/>
    <property type="evidence" value="ECO:0007669"/>
    <property type="project" value="InterPro"/>
</dbReference>
<evidence type="ECO:0000256" key="2">
    <source>
        <dbReference type="ARBA" id="ARBA00022801"/>
    </source>
</evidence>
<dbReference type="AlphaFoldDB" id="A0A2N9HH18"/>
<proteinExistence type="inferred from homology"/>
<evidence type="ECO:0000256" key="5">
    <source>
        <dbReference type="SAM" id="SignalP"/>
    </source>
</evidence>
<dbReference type="SUPFAM" id="SSF51445">
    <property type="entry name" value="(Trans)glycosidases"/>
    <property type="match status" value="2"/>
</dbReference>
<protein>
    <recommendedName>
        <fullName evidence="6">Glycoside hydrolase family 5 domain-containing protein</fullName>
    </recommendedName>
</protein>
<dbReference type="InterPro" id="IPR001547">
    <property type="entry name" value="Glyco_hydro_5"/>
</dbReference>
<reference evidence="7" key="1">
    <citation type="submission" date="2018-02" db="EMBL/GenBank/DDBJ databases">
        <authorList>
            <person name="Cohen D.B."/>
            <person name="Kent A.D."/>
        </authorList>
    </citation>
    <scope>NUCLEOTIDE SEQUENCE</scope>
</reference>
<feature type="signal peptide" evidence="5">
    <location>
        <begin position="1"/>
        <end position="22"/>
    </location>
</feature>
<dbReference type="GO" id="GO:0004553">
    <property type="term" value="F:hydrolase activity, hydrolyzing O-glycosyl compounds"/>
    <property type="evidence" value="ECO:0007669"/>
    <property type="project" value="InterPro"/>
</dbReference>
<comment type="similarity">
    <text evidence="1">Belongs to the glycosyl hydrolase 5 (cellulase A) family.</text>
</comment>
<dbReference type="InterPro" id="IPR035992">
    <property type="entry name" value="Ricin_B-like_lectins"/>
</dbReference>
<keyword evidence="2" id="KW-0378">Hydrolase</keyword>
<evidence type="ECO:0000256" key="4">
    <source>
        <dbReference type="SAM" id="MobiDB-lite"/>
    </source>
</evidence>
<dbReference type="Gene3D" id="2.80.10.50">
    <property type="match status" value="1"/>
</dbReference>
<evidence type="ECO:0000259" key="6">
    <source>
        <dbReference type="Pfam" id="PF00150"/>
    </source>
</evidence>
<gene>
    <name evidence="7" type="ORF">FSB_LOCUS38852</name>
</gene>
<dbReference type="InterPro" id="IPR017853">
    <property type="entry name" value="GH"/>
</dbReference>
<dbReference type="PANTHER" id="PTHR31263">
    <property type="entry name" value="CELLULASE FAMILY PROTEIN (AFU_ORTHOLOGUE AFUA_5G14560)"/>
    <property type="match status" value="1"/>
</dbReference>
<dbReference type="EMBL" id="OIVN01003402">
    <property type="protein sequence ID" value="SPD10970.1"/>
    <property type="molecule type" value="Genomic_DNA"/>
</dbReference>
<evidence type="ECO:0000256" key="3">
    <source>
        <dbReference type="ARBA" id="ARBA00023295"/>
    </source>
</evidence>
<dbReference type="Pfam" id="PF00150">
    <property type="entry name" value="Cellulase"/>
    <property type="match status" value="1"/>
</dbReference>
<sequence>MAQHLSFVPLVSLLIIFSSVISQSKPVVALTLHTNSRWIVNEAGQRVKLACVNWVSHMEPMVAEGLNKQPLDAISKKIVSMGFNCVRLTWPVYLVTNESLASLTVRQSFQRVGLSQYIAGIQAKNPSIIDVSLIKAFQAVVSNLGANNLMVILDNHVSKPGWCCSEGDGNGFFGDKYFNPDLWIKGLTRMATIFKGVPNVVGISLRNEPRGPRQNVPDWFRYMPKGAEAVHSANPNVLVILSGLNYDTDLSFLQNRTVKLTFTGKLVFEVHRYGFTDGDTWKYRNANEACAKVQDTIMRVAGFLLEQGWPLFVSEFGMDLRGNDVLLNRYMNCFFALAAELDFDWNIWTLGGNYYIKQGVTEFEEYYGMLHWNTNQPRNSSFVQRLSGIQSPFQGLPETNPHQVIFHPLTGLCVRRKSPLEPLRLGPCYDSEAWSYTTQKTLSLKGTNLCLQVDGLGKPAKLGNICSNSGSQWEPISDSKLHLSSKVGNATTVCLDVDSSQNIVTNTCECPTHSSSRDRSSTSRPLGSARQGLASGVEFVLHGWPASLLRGVASGVGLSLVGGLTGGGGYRSEKRATPWVSPWWWLASLTGGGGKSSAQQRFYINKGDGGFTESTEAHILSQSKPIVALPLYTNSWWIVNESGQRVKLAWANWVSHMEPMVAEGLSNQPMDAISKKIASMGFNCVRLTWPLFLVTNDSLASLTVRQSFQQLATMMAMDSLATSIFDPDLWINGLTKMATIFKGVPNVVGMSFEAPNRISLIGIRAEAVHSANPDVLVILSGLNYDTTLWFLQNQPVNLTFTGKLVFEVHSQGRS</sequence>
<evidence type="ECO:0000256" key="1">
    <source>
        <dbReference type="ARBA" id="ARBA00005641"/>
    </source>
</evidence>
<keyword evidence="3" id="KW-0326">Glycosidase</keyword>
<keyword evidence="5" id="KW-0732">Signal</keyword>
<organism evidence="7">
    <name type="scientific">Fagus sylvatica</name>
    <name type="common">Beechnut</name>
    <dbReference type="NCBI Taxonomy" id="28930"/>
    <lineage>
        <taxon>Eukaryota</taxon>
        <taxon>Viridiplantae</taxon>
        <taxon>Streptophyta</taxon>
        <taxon>Embryophyta</taxon>
        <taxon>Tracheophyta</taxon>
        <taxon>Spermatophyta</taxon>
        <taxon>Magnoliopsida</taxon>
        <taxon>eudicotyledons</taxon>
        <taxon>Gunneridae</taxon>
        <taxon>Pentapetalae</taxon>
        <taxon>rosids</taxon>
        <taxon>fabids</taxon>
        <taxon>Fagales</taxon>
        <taxon>Fagaceae</taxon>
        <taxon>Fagus</taxon>
    </lineage>
</organism>
<dbReference type="SUPFAM" id="SSF50370">
    <property type="entry name" value="Ricin B-like lectins"/>
    <property type="match status" value="1"/>
</dbReference>